<proteinExistence type="predicted"/>
<accession>A0A0A9G6A4</accession>
<evidence type="ECO:0000313" key="1">
    <source>
        <dbReference type="EMBL" id="JAE16188.1"/>
    </source>
</evidence>
<reference evidence="1" key="2">
    <citation type="journal article" date="2015" name="Data Brief">
        <title>Shoot transcriptome of the giant reed, Arundo donax.</title>
        <authorList>
            <person name="Barrero R.A."/>
            <person name="Guerrero F.D."/>
            <person name="Moolhuijzen P."/>
            <person name="Goolsby J.A."/>
            <person name="Tidwell J."/>
            <person name="Bellgard S.E."/>
            <person name="Bellgard M.I."/>
        </authorList>
    </citation>
    <scope>NUCLEOTIDE SEQUENCE</scope>
    <source>
        <tissue evidence="1">Shoot tissue taken approximately 20 cm above the soil surface</tissue>
    </source>
</reference>
<protein>
    <submittedName>
        <fullName evidence="1">Uncharacterized protein</fullName>
    </submittedName>
</protein>
<reference evidence="1" key="1">
    <citation type="submission" date="2014-09" db="EMBL/GenBank/DDBJ databases">
        <authorList>
            <person name="Magalhaes I.L.F."/>
            <person name="Oliveira U."/>
            <person name="Santos F.R."/>
            <person name="Vidigal T.H.D.A."/>
            <person name="Brescovit A.D."/>
            <person name="Santos A.J."/>
        </authorList>
    </citation>
    <scope>NUCLEOTIDE SEQUENCE</scope>
    <source>
        <tissue evidence="1">Shoot tissue taken approximately 20 cm above the soil surface</tissue>
    </source>
</reference>
<name>A0A0A9G6A4_ARUDO</name>
<dbReference type="AlphaFoldDB" id="A0A0A9G6A4"/>
<organism evidence="1">
    <name type="scientific">Arundo donax</name>
    <name type="common">Giant reed</name>
    <name type="synonym">Donax arundinaceus</name>
    <dbReference type="NCBI Taxonomy" id="35708"/>
    <lineage>
        <taxon>Eukaryota</taxon>
        <taxon>Viridiplantae</taxon>
        <taxon>Streptophyta</taxon>
        <taxon>Embryophyta</taxon>
        <taxon>Tracheophyta</taxon>
        <taxon>Spermatophyta</taxon>
        <taxon>Magnoliopsida</taxon>
        <taxon>Liliopsida</taxon>
        <taxon>Poales</taxon>
        <taxon>Poaceae</taxon>
        <taxon>PACMAD clade</taxon>
        <taxon>Arundinoideae</taxon>
        <taxon>Arundineae</taxon>
        <taxon>Arundo</taxon>
    </lineage>
</organism>
<dbReference type="EMBL" id="GBRH01181708">
    <property type="protein sequence ID" value="JAE16188.1"/>
    <property type="molecule type" value="Transcribed_RNA"/>
</dbReference>
<sequence>MVGVMSILQSGYSYHRDAIQPWDPFQIIVCYEEASFNLMLYWNYYKYVPHLCHICQKLQVPWDPGEVLQPFAFKLSTRAWMMLWDPGGVQFSDGFAVSASGQADSQGGKNVTCVGHGAGLSKWAGPRQAIGKGTLQKKRRAAAAGGIDQ</sequence>